<dbReference type="Proteomes" id="UP000054776">
    <property type="component" value="Unassembled WGS sequence"/>
</dbReference>
<comment type="caution">
    <text evidence="1">The sequence shown here is derived from an EMBL/GenBank/DDBJ whole genome shotgun (WGS) entry which is preliminary data.</text>
</comment>
<keyword evidence="2" id="KW-1185">Reference proteome</keyword>
<name>A0A0V1AZZ8_TRISP</name>
<reference evidence="1 2" key="1">
    <citation type="submission" date="2015-01" db="EMBL/GenBank/DDBJ databases">
        <title>Evolution of Trichinella species and genotypes.</title>
        <authorList>
            <person name="Korhonen P.K."/>
            <person name="Edoardo P."/>
            <person name="Giuseppe L.R."/>
            <person name="Gasser R.B."/>
        </authorList>
    </citation>
    <scope>NUCLEOTIDE SEQUENCE [LARGE SCALE GENOMIC DNA]</scope>
    <source>
        <strain evidence="1">ISS3</strain>
    </source>
</reference>
<gene>
    <name evidence="1" type="ORF">T01_12245</name>
</gene>
<dbReference type="EMBL" id="JYDH01000144">
    <property type="protein sequence ID" value="KRY30340.1"/>
    <property type="molecule type" value="Genomic_DNA"/>
</dbReference>
<dbReference type="InParanoid" id="A0A0V1AZZ8"/>
<organism evidence="1 2">
    <name type="scientific">Trichinella spiralis</name>
    <name type="common">Trichina worm</name>
    <dbReference type="NCBI Taxonomy" id="6334"/>
    <lineage>
        <taxon>Eukaryota</taxon>
        <taxon>Metazoa</taxon>
        <taxon>Ecdysozoa</taxon>
        <taxon>Nematoda</taxon>
        <taxon>Enoplea</taxon>
        <taxon>Dorylaimia</taxon>
        <taxon>Trichinellida</taxon>
        <taxon>Trichinellidae</taxon>
        <taxon>Trichinella</taxon>
    </lineage>
</organism>
<proteinExistence type="predicted"/>
<evidence type="ECO:0000313" key="2">
    <source>
        <dbReference type="Proteomes" id="UP000054776"/>
    </source>
</evidence>
<evidence type="ECO:0000313" key="1">
    <source>
        <dbReference type="EMBL" id="KRY30340.1"/>
    </source>
</evidence>
<dbReference type="AlphaFoldDB" id="A0A0V1AZZ8"/>
<accession>A0A0V1AZZ8</accession>
<protein>
    <submittedName>
        <fullName evidence="1">Uncharacterized protein</fullName>
    </submittedName>
</protein>
<sequence>MRFKHVMSCIKSDTLGLKGVYLSVTKHRKTLHCLHRHVANVEYSLHILIDSVITDQWLVWSFANSLETSVGRLPNRLDVRVGVGEDTQERLLEVAVGMFTRHKDGLTWQLPCICHGSADDPKENATGPFSTFVFDAV</sequence>